<comment type="similarity">
    <text evidence="1">Belongs to the polysaccharide synthase family.</text>
</comment>
<dbReference type="EC" id="4.2.1.-" evidence="4"/>
<keyword evidence="5" id="KW-1185">Reference proteome</keyword>
<dbReference type="SUPFAM" id="SSF51735">
    <property type="entry name" value="NAD(P)-binding Rossmann-fold domains"/>
    <property type="match status" value="2"/>
</dbReference>
<protein>
    <submittedName>
        <fullName evidence="4">UDP-N-acetylglucosamine 4,6-dehydratase</fullName>
        <ecNumber evidence="4">4.2.1.-</ecNumber>
    </submittedName>
</protein>
<dbReference type="STRING" id="1150600.ADIARSV_2987"/>
<feature type="transmembrane region" description="Helical" evidence="2">
    <location>
        <begin position="47"/>
        <end position="66"/>
    </location>
</feature>
<keyword evidence="2" id="KW-1133">Transmembrane helix</keyword>
<dbReference type="InterPro" id="IPR051203">
    <property type="entry name" value="Polysaccharide_Synthase-Rel"/>
</dbReference>
<keyword evidence="2" id="KW-0472">Membrane</keyword>
<organism evidence="4 5">
    <name type="scientific">Arcticibacter svalbardensis MN12-7</name>
    <dbReference type="NCBI Taxonomy" id="1150600"/>
    <lineage>
        <taxon>Bacteria</taxon>
        <taxon>Pseudomonadati</taxon>
        <taxon>Bacteroidota</taxon>
        <taxon>Sphingobacteriia</taxon>
        <taxon>Sphingobacteriales</taxon>
        <taxon>Sphingobacteriaceae</taxon>
        <taxon>Arcticibacter</taxon>
    </lineage>
</organism>
<evidence type="ECO:0000256" key="2">
    <source>
        <dbReference type="SAM" id="Phobius"/>
    </source>
</evidence>
<dbReference type="PANTHER" id="PTHR43318">
    <property type="entry name" value="UDP-N-ACETYLGLUCOSAMINE 4,6-DEHYDRATASE"/>
    <property type="match status" value="1"/>
</dbReference>
<sequence>MKKVLFCEKAYSRWLILFIDLFIINWAFSLSYFITYKFQYNEIFQDGFIRMLAFYNIVSLMVFLSLRIHTGIIRYSNTEDIFRIFKALMISSVLFWAASKLFIIPYLTPELKVIDVITILNFFTATSLLIILRTVVKGMFAYLKELELENCENVLIYGSDKKALLIKQAFEFSPVKHYRILGFIDNNEDRIDKYIEQKKVYSPHSIESLRRKFGIEKMVIMNDSLNQESQKMAVETCIKLGIKVIAVPPSTEWVNGRLSLNQIRDLKIEDLLQRDPIILQKDNVSRELSGKRILVTGAAGSIGAEIVRQLFSYNPASLILCDQAETPLHELQLDIEDHFPGLKATICMVNIQNEKRLRHLFSTYNPQIVFHAAAFKHVPMMEGNPSEAILTNVLGTKNLADLAVEFKVEKFIMISTDKAVNPTNVMGASKCLAEMYIQSLNFYQLRTHPIEEILQTPGYQASATKFITTRFGNVLGSNGSVVPRFKEQIERGGPVTVTHPEITRFFMTIPESVQLVLEASAMGKGGEIFIFDMGKPIRIVDMAIKMIRLAGLSPDQDIKIVYTGLRPGEKLYEELLNKEELVMPTYHAKIKISKGMHCQFSFVKKSIDELLVINHMGDDVAMVKKMKEIVPGFKSNNSVYHELDNLVLN</sequence>
<dbReference type="Pfam" id="PF02719">
    <property type="entry name" value="Polysacc_synt_2"/>
    <property type="match status" value="1"/>
</dbReference>
<dbReference type="InterPro" id="IPR036291">
    <property type="entry name" value="NAD(P)-bd_dom_sf"/>
</dbReference>
<feature type="transmembrane region" description="Helical" evidence="2">
    <location>
        <begin position="87"/>
        <end position="107"/>
    </location>
</feature>
<dbReference type="OrthoDB" id="9803111at2"/>
<comment type="caution">
    <text evidence="4">The sequence shown here is derived from an EMBL/GenBank/DDBJ whole genome shotgun (WGS) entry which is preliminary data.</text>
</comment>
<gene>
    <name evidence="4" type="ORF">ADIARSV_2987</name>
</gene>
<accession>R9GQN0</accession>
<evidence type="ECO:0000313" key="5">
    <source>
        <dbReference type="Proteomes" id="UP000014174"/>
    </source>
</evidence>
<dbReference type="CDD" id="cd05237">
    <property type="entry name" value="UDP_invert_4-6DH_SDR_e"/>
    <property type="match status" value="1"/>
</dbReference>
<keyword evidence="4" id="KW-0456">Lyase</keyword>
<feature type="domain" description="Polysaccharide biosynthesis protein CapD-like" evidence="3">
    <location>
        <begin position="293"/>
        <end position="592"/>
    </location>
</feature>
<feature type="transmembrane region" description="Helical" evidence="2">
    <location>
        <begin position="12"/>
        <end position="35"/>
    </location>
</feature>
<dbReference type="RefSeq" id="WP_016196218.1">
    <property type="nucleotide sequence ID" value="NZ_AQPN01000103.1"/>
</dbReference>
<keyword evidence="2" id="KW-0812">Transmembrane</keyword>
<proteinExistence type="inferred from homology"/>
<evidence type="ECO:0000313" key="4">
    <source>
        <dbReference type="EMBL" id="EOR93850.1"/>
    </source>
</evidence>
<evidence type="ECO:0000259" key="3">
    <source>
        <dbReference type="Pfam" id="PF02719"/>
    </source>
</evidence>
<dbReference type="PANTHER" id="PTHR43318:SF1">
    <property type="entry name" value="POLYSACCHARIDE BIOSYNTHESIS PROTEIN EPSC-RELATED"/>
    <property type="match status" value="1"/>
</dbReference>
<dbReference type="PATRIC" id="fig|1150600.3.peg.2957"/>
<dbReference type="eggNOG" id="COG1086">
    <property type="taxonomic scope" value="Bacteria"/>
</dbReference>
<name>R9GQN0_9SPHI</name>
<dbReference type="Proteomes" id="UP000014174">
    <property type="component" value="Unassembled WGS sequence"/>
</dbReference>
<dbReference type="Gene3D" id="3.40.50.720">
    <property type="entry name" value="NAD(P)-binding Rossmann-like Domain"/>
    <property type="match status" value="2"/>
</dbReference>
<dbReference type="AlphaFoldDB" id="R9GQN0"/>
<feature type="transmembrane region" description="Helical" evidence="2">
    <location>
        <begin position="113"/>
        <end position="136"/>
    </location>
</feature>
<dbReference type="EMBL" id="AQPN01000103">
    <property type="protein sequence ID" value="EOR93850.1"/>
    <property type="molecule type" value="Genomic_DNA"/>
</dbReference>
<dbReference type="GO" id="GO:0016829">
    <property type="term" value="F:lyase activity"/>
    <property type="evidence" value="ECO:0007669"/>
    <property type="project" value="UniProtKB-KW"/>
</dbReference>
<reference evidence="4 5" key="1">
    <citation type="journal article" date="2013" name="Genome Announc.">
        <title>Draft Genome Sequence of Arcticibacter svalbardensis Strain MN12-7T, a Member of the Family Sphingobacteriaceae Isolated from an Arctic Soil Sample.</title>
        <authorList>
            <person name="Shivaji S."/>
            <person name="Ara S."/>
            <person name="Prasad S."/>
            <person name="Manasa B.P."/>
            <person name="Begum Z."/>
            <person name="Singh A."/>
            <person name="Kumar Pinnaka A."/>
        </authorList>
    </citation>
    <scope>NUCLEOTIDE SEQUENCE [LARGE SCALE GENOMIC DNA]</scope>
    <source>
        <strain evidence="4 5">MN12-7</strain>
    </source>
</reference>
<dbReference type="InterPro" id="IPR003869">
    <property type="entry name" value="Polysac_CapD-like"/>
</dbReference>
<evidence type="ECO:0000256" key="1">
    <source>
        <dbReference type="ARBA" id="ARBA00007430"/>
    </source>
</evidence>